<evidence type="ECO:0000313" key="3">
    <source>
        <dbReference type="EMBL" id="ANQ10126.1"/>
    </source>
</evidence>
<evidence type="ECO:0000256" key="1">
    <source>
        <dbReference type="SAM" id="MobiDB-lite"/>
    </source>
</evidence>
<dbReference type="Pfam" id="PF05795">
    <property type="entry name" value="Plasmodium_Vir"/>
    <property type="match status" value="2"/>
</dbReference>
<dbReference type="EMBL" id="CP016250">
    <property type="protein sequence ID" value="ANQ10126.1"/>
    <property type="molecule type" value="Genomic_DNA"/>
</dbReference>
<keyword evidence="2" id="KW-0812">Transmembrane</keyword>
<feature type="region of interest" description="Disordered" evidence="1">
    <location>
        <begin position="215"/>
        <end position="244"/>
    </location>
</feature>
<feature type="transmembrane region" description="Helical" evidence="2">
    <location>
        <begin position="513"/>
        <end position="535"/>
    </location>
</feature>
<dbReference type="AlphaFoldDB" id="A0A1B1E549"/>
<gene>
    <name evidence="3" type="ORF">PCOAH_00042160</name>
</gene>
<feature type="compositionally biased region" description="Low complexity" evidence="1">
    <location>
        <begin position="459"/>
        <end position="469"/>
    </location>
</feature>
<dbReference type="OrthoDB" id="383226at2759"/>
<keyword evidence="2" id="KW-1133">Transmembrane helix</keyword>
<feature type="compositionally biased region" description="Acidic residues" evidence="1">
    <location>
        <begin position="223"/>
        <end position="232"/>
    </location>
</feature>
<accession>A0A1B1E549</accession>
<proteinExistence type="predicted"/>
<dbReference type="Proteomes" id="UP000092716">
    <property type="component" value="Chromosome 12"/>
</dbReference>
<feature type="compositionally biased region" description="Gly residues" evidence="1">
    <location>
        <begin position="487"/>
        <end position="497"/>
    </location>
</feature>
<protein>
    <submittedName>
        <fullName evidence="3">KIR protein</fullName>
    </submittedName>
</protein>
<dbReference type="VEuPathDB" id="PlasmoDB:PCOAH_00042160"/>
<keyword evidence="4" id="KW-1185">Reference proteome</keyword>
<dbReference type="GeneID" id="30910947"/>
<organism evidence="3 4">
    <name type="scientific">Plasmodium coatneyi</name>
    <dbReference type="NCBI Taxonomy" id="208452"/>
    <lineage>
        <taxon>Eukaryota</taxon>
        <taxon>Sar</taxon>
        <taxon>Alveolata</taxon>
        <taxon>Apicomplexa</taxon>
        <taxon>Aconoidasida</taxon>
        <taxon>Haemosporida</taxon>
        <taxon>Plasmodiidae</taxon>
        <taxon>Plasmodium</taxon>
    </lineage>
</organism>
<dbReference type="KEGG" id="pcot:PCOAH_00042160"/>
<sequence length="539" mass="60228">MVTLEQDGTSVALPSEDIYALFDGGLKCNTEEPDECCEHSGNNVRTLLQVWLRGALNLASEIEQTYCYACAMEQGEPNGDWCHLFYYWLGTKIKGILNNRDFADIMRRIYSKLPGDQCRSYFNNLYDDVGQHVFENSKELFDNDYDYRALQPQLGGYTYPRCLRYNGNLGRVRDAYSQLCNICGEGDGDKYCKKFKVDHWGGKQWKQQKLPELTCSNEGEPKQDEEDEEELLESGSRPQELGLKPPAIVGGTMSINLPSSNEYQNFELSWEPHSKNGTVSTIKGALQSALRGKLNNYNCINKIAGVWYYITDVMYKKSSSYDKRCDFFYYWLGSTVLDNLKEGSSFQNAMYEIYTKLQESSGRNECPTITTTVDGVTFVQRKRMFDYWHDHSTIRTLVQKSGSSCDQQYGSYLGHIHAAYAAVEKGYEGGSDEYWYKFWSKNKNAISEELSNLTCNRDSGSTGTWSPGSSGTGSTGTCNQNCDTVSGGEGKGGSDGGGSHRKEGEEAQIASSIIPGALSGALAAVGLPTITFFLYKVST</sequence>
<evidence type="ECO:0000313" key="4">
    <source>
        <dbReference type="Proteomes" id="UP000092716"/>
    </source>
</evidence>
<evidence type="ECO:0000256" key="2">
    <source>
        <dbReference type="SAM" id="Phobius"/>
    </source>
</evidence>
<dbReference type="InterPro" id="IPR008780">
    <property type="entry name" value="Plasmodium_Vir"/>
</dbReference>
<keyword evidence="2" id="KW-0472">Membrane</keyword>
<dbReference type="RefSeq" id="XP_019916821.1">
    <property type="nucleotide sequence ID" value="XM_020061000.1"/>
</dbReference>
<feature type="region of interest" description="Disordered" evidence="1">
    <location>
        <begin position="457"/>
        <end position="506"/>
    </location>
</feature>
<reference evidence="4" key="1">
    <citation type="submission" date="2016-06" db="EMBL/GenBank/DDBJ databases">
        <title>First high quality genome sequence of Plasmodium coatneyi using continuous long reads from single molecule, real-time sequencing.</title>
        <authorList>
            <person name="Chien J.-T."/>
            <person name="Pakala S.B."/>
            <person name="Geraldo J.A."/>
            <person name="Lapp S.A."/>
            <person name="Barnwell J.W."/>
            <person name="Kissinger J.C."/>
            <person name="Galinski M.R."/>
            <person name="Humphrey J.C."/>
        </authorList>
    </citation>
    <scope>NUCLEOTIDE SEQUENCE [LARGE SCALE GENOMIC DNA]</scope>
    <source>
        <strain evidence="4">Hackeri</strain>
    </source>
</reference>
<name>A0A1B1E549_9APIC</name>